<comment type="caution">
    <text evidence="2">The sequence shown here is derived from an EMBL/GenBank/DDBJ whole genome shotgun (WGS) entry which is preliminary data.</text>
</comment>
<evidence type="ECO:0000313" key="2">
    <source>
        <dbReference type="EMBL" id="RRT34348.1"/>
    </source>
</evidence>
<proteinExistence type="predicted"/>
<gene>
    <name evidence="2" type="ORF">B296_00053688</name>
</gene>
<protein>
    <submittedName>
        <fullName evidence="2">Uncharacterized protein</fullName>
    </submittedName>
</protein>
<evidence type="ECO:0000256" key="1">
    <source>
        <dbReference type="SAM" id="MobiDB-lite"/>
    </source>
</evidence>
<feature type="region of interest" description="Disordered" evidence="1">
    <location>
        <begin position="1"/>
        <end position="20"/>
    </location>
</feature>
<dbReference type="EMBL" id="AMZH03026999">
    <property type="protein sequence ID" value="RRT34348.1"/>
    <property type="molecule type" value="Genomic_DNA"/>
</dbReference>
<sequence>MNLGLRKYGSQKMPKENNETRRNSYTRLLVAGSEVVYFGRTIGVKFFSEVFFLIGRVLRWHEPRDDKRKYDFGMMQGLAKVKSMHRVDTFGNSSGVCRKLAEGIESLPGWRKEVRQKKNDTRQKIVGGNRKAYRDSDDVLGSRWKFARRFAEGIGKLAGNTKGDR</sequence>
<organism evidence="2 3">
    <name type="scientific">Ensete ventricosum</name>
    <name type="common">Abyssinian banana</name>
    <name type="synonym">Musa ensete</name>
    <dbReference type="NCBI Taxonomy" id="4639"/>
    <lineage>
        <taxon>Eukaryota</taxon>
        <taxon>Viridiplantae</taxon>
        <taxon>Streptophyta</taxon>
        <taxon>Embryophyta</taxon>
        <taxon>Tracheophyta</taxon>
        <taxon>Spermatophyta</taxon>
        <taxon>Magnoliopsida</taxon>
        <taxon>Liliopsida</taxon>
        <taxon>Zingiberales</taxon>
        <taxon>Musaceae</taxon>
        <taxon>Ensete</taxon>
    </lineage>
</organism>
<dbReference type="AlphaFoldDB" id="A0A426X4G3"/>
<accession>A0A426X4G3</accession>
<name>A0A426X4G3_ENSVE</name>
<reference evidence="2 3" key="1">
    <citation type="journal article" date="2014" name="Agronomy (Basel)">
        <title>A Draft Genome Sequence for Ensete ventricosum, the Drought-Tolerant Tree Against Hunger.</title>
        <authorList>
            <person name="Harrison J."/>
            <person name="Moore K.A."/>
            <person name="Paszkiewicz K."/>
            <person name="Jones T."/>
            <person name="Grant M."/>
            <person name="Ambacheew D."/>
            <person name="Muzemil S."/>
            <person name="Studholme D.J."/>
        </authorList>
    </citation>
    <scope>NUCLEOTIDE SEQUENCE [LARGE SCALE GENOMIC DNA]</scope>
</reference>
<evidence type="ECO:0000313" key="3">
    <source>
        <dbReference type="Proteomes" id="UP000287651"/>
    </source>
</evidence>
<dbReference type="Proteomes" id="UP000287651">
    <property type="component" value="Unassembled WGS sequence"/>
</dbReference>